<evidence type="ECO:0000256" key="3">
    <source>
        <dbReference type="ARBA" id="ARBA00022475"/>
    </source>
</evidence>
<evidence type="ECO:0000313" key="9">
    <source>
        <dbReference type="Proteomes" id="UP001596241"/>
    </source>
</evidence>
<feature type="transmembrane region" description="Helical" evidence="7">
    <location>
        <begin position="21"/>
        <end position="44"/>
    </location>
</feature>
<feature type="transmembrane region" description="Helical" evidence="7">
    <location>
        <begin position="290"/>
        <end position="313"/>
    </location>
</feature>
<dbReference type="RefSeq" id="WP_386461587.1">
    <property type="nucleotide sequence ID" value="NZ_BAAAWG010000024.1"/>
</dbReference>
<dbReference type="PANTHER" id="PTHR23513">
    <property type="entry name" value="INTEGRAL MEMBRANE EFFLUX PROTEIN-RELATED"/>
    <property type="match status" value="1"/>
</dbReference>
<feature type="transmembrane region" description="Helical" evidence="7">
    <location>
        <begin position="153"/>
        <end position="175"/>
    </location>
</feature>
<feature type="transmembrane region" description="Helical" evidence="7">
    <location>
        <begin position="181"/>
        <end position="201"/>
    </location>
</feature>
<evidence type="ECO:0000256" key="1">
    <source>
        <dbReference type="ARBA" id="ARBA00004429"/>
    </source>
</evidence>
<comment type="caution">
    <text evidence="8">The sequence shown here is derived from an EMBL/GenBank/DDBJ whole genome shotgun (WGS) entry which is preliminary data.</text>
</comment>
<protein>
    <submittedName>
        <fullName evidence="8">MFS transporter</fullName>
    </submittedName>
</protein>
<comment type="subcellular location">
    <subcellularLocation>
        <location evidence="1">Cell inner membrane</location>
        <topology evidence="1">Multi-pass membrane protein</topology>
    </subcellularLocation>
</comment>
<evidence type="ECO:0000256" key="7">
    <source>
        <dbReference type="SAM" id="Phobius"/>
    </source>
</evidence>
<keyword evidence="2" id="KW-0813">Transport</keyword>
<feature type="transmembrane region" description="Helical" evidence="7">
    <location>
        <begin position="81"/>
        <end position="104"/>
    </location>
</feature>
<dbReference type="SUPFAM" id="SSF103473">
    <property type="entry name" value="MFS general substrate transporter"/>
    <property type="match status" value="1"/>
</dbReference>
<accession>A0ABW1FSW2</accession>
<dbReference type="EMBL" id="JBHSPW010000022">
    <property type="protein sequence ID" value="MFC5897483.1"/>
    <property type="molecule type" value="Genomic_DNA"/>
</dbReference>
<dbReference type="InterPro" id="IPR036259">
    <property type="entry name" value="MFS_trans_sf"/>
</dbReference>
<feature type="transmembrane region" description="Helical" evidence="7">
    <location>
        <begin position="50"/>
        <end position="74"/>
    </location>
</feature>
<dbReference type="PANTHER" id="PTHR23513:SF9">
    <property type="entry name" value="ENTEROBACTIN EXPORTER ENTS"/>
    <property type="match status" value="1"/>
</dbReference>
<feature type="transmembrane region" description="Helical" evidence="7">
    <location>
        <begin position="263"/>
        <end position="283"/>
    </location>
</feature>
<sequence length="416" mass="41237">MSPAARARHARPTARLMRGIYLPRSADAVAGSVATYGVPLLVLATTSSGALTGLAFALEWLPRLSAIAGAGALADRYGAAVVFRLATLARAGAALAAAVMLHILGGGPGTTATVLVLAATLGLLTQCSYIASETQGACAARAAGGGGHRVQSALLGLDQAALLAGPALSAALLHWVGPDGMLMALAAVSLLGALLTPRTPVLPASTSAPERGRGGIRVGWSTLRAIPALAWLVAGVAASNVAVGMLQAAAPVIVVNRFGQSTASVGLVWTVAAAVSLTAVAACRRAIDRFGLWPVGAACAPIAVGACVAVATVPTYGSYLTATTVLMAADGGLAVVLRTVRSHLIPASVYASTLAATVLLLLAPYPLAGVLVALVPVGGLGPAIIACAVLQAIGLACAFARLRMRRAALPGETDAS</sequence>
<evidence type="ECO:0000256" key="2">
    <source>
        <dbReference type="ARBA" id="ARBA00022448"/>
    </source>
</evidence>
<keyword evidence="6 7" id="KW-0472">Membrane</keyword>
<organism evidence="8 9">
    <name type="scientific">Streptomyces ramulosus</name>
    <dbReference type="NCBI Taxonomy" id="47762"/>
    <lineage>
        <taxon>Bacteria</taxon>
        <taxon>Bacillati</taxon>
        <taxon>Actinomycetota</taxon>
        <taxon>Actinomycetes</taxon>
        <taxon>Kitasatosporales</taxon>
        <taxon>Streptomycetaceae</taxon>
        <taxon>Streptomyces</taxon>
    </lineage>
</organism>
<feature type="transmembrane region" description="Helical" evidence="7">
    <location>
        <begin position="319"/>
        <end position="337"/>
    </location>
</feature>
<dbReference type="Gene3D" id="1.20.1250.20">
    <property type="entry name" value="MFS general substrate transporter like domains"/>
    <property type="match status" value="1"/>
</dbReference>
<keyword evidence="9" id="KW-1185">Reference proteome</keyword>
<evidence type="ECO:0000256" key="6">
    <source>
        <dbReference type="ARBA" id="ARBA00023136"/>
    </source>
</evidence>
<evidence type="ECO:0000313" key="8">
    <source>
        <dbReference type="EMBL" id="MFC5897483.1"/>
    </source>
</evidence>
<keyword evidence="5 7" id="KW-1133">Transmembrane helix</keyword>
<feature type="transmembrane region" description="Helical" evidence="7">
    <location>
        <begin position="222"/>
        <end position="243"/>
    </location>
</feature>
<reference evidence="9" key="1">
    <citation type="journal article" date="2019" name="Int. J. Syst. Evol. Microbiol.">
        <title>The Global Catalogue of Microorganisms (GCM) 10K type strain sequencing project: providing services to taxonomists for standard genome sequencing and annotation.</title>
        <authorList>
            <consortium name="The Broad Institute Genomics Platform"/>
            <consortium name="The Broad Institute Genome Sequencing Center for Infectious Disease"/>
            <person name="Wu L."/>
            <person name="Ma J."/>
        </authorList>
    </citation>
    <scope>NUCLEOTIDE SEQUENCE [LARGE SCALE GENOMIC DNA]</scope>
    <source>
        <strain evidence="9">CGMCC 1.15809</strain>
    </source>
</reference>
<evidence type="ECO:0000256" key="4">
    <source>
        <dbReference type="ARBA" id="ARBA00022692"/>
    </source>
</evidence>
<feature type="transmembrane region" description="Helical" evidence="7">
    <location>
        <begin position="380"/>
        <end position="400"/>
    </location>
</feature>
<keyword evidence="3" id="KW-1003">Cell membrane</keyword>
<dbReference type="Pfam" id="PF07690">
    <property type="entry name" value="MFS_1"/>
    <property type="match status" value="1"/>
</dbReference>
<keyword evidence="4 7" id="KW-0812">Transmembrane</keyword>
<name>A0ABW1FSW2_9ACTN</name>
<dbReference type="Proteomes" id="UP001596241">
    <property type="component" value="Unassembled WGS sequence"/>
</dbReference>
<evidence type="ECO:0000256" key="5">
    <source>
        <dbReference type="ARBA" id="ARBA00022989"/>
    </source>
</evidence>
<dbReference type="InterPro" id="IPR011701">
    <property type="entry name" value="MFS"/>
</dbReference>
<gene>
    <name evidence="8" type="ORF">ACFP3M_32230</name>
</gene>
<proteinExistence type="predicted"/>
<feature type="transmembrane region" description="Helical" evidence="7">
    <location>
        <begin position="349"/>
        <end position="374"/>
    </location>
</feature>
<feature type="transmembrane region" description="Helical" evidence="7">
    <location>
        <begin position="110"/>
        <end position="132"/>
    </location>
</feature>